<dbReference type="InterPro" id="IPR036866">
    <property type="entry name" value="RibonucZ/Hydroxyglut_hydro"/>
</dbReference>
<dbReference type="InterPro" id="IPR029039">
    <property type="entry name" value="Flavoprotein-like_sf"/>
</dbReference>
<keyword evidence="6" id="KW-1185">Reference proteome</keyword>
<dbReference type="SUPFAM" id="SSF50475">
    <property type="entry name" value="FMN-binding split barrel"/>
    <property type="match status" value="1"/>
</dbReference>
<evidence type="ECO:0000313" key="5">
    <source>
        <dbReference type="EMBL" id="KAI3438440.1"/>
    </source>
</evidence>
<evidence type="ECO:0000256" key="3">
    <source>
        <dbReference type="SAM" id="MobiDB-lite"/>
    </source>
</evidence>
<feature type="domain" description="Flavodoxin-like" evidence="4">
    <location>
        <begin position="397"/>
        <end position="536"/>
    </location>
</feature>
<keyword evidence="2" id="KW-0249">Electron transport</keyword>
<dbReference type="PROSITE" id="PS50902">
    <property type="entry name" value="FLAVODOXIN_LIKE"/>
    <property type="match status" value="1"/>
</dbReference>
<dbReference type="PROSITE" id="PS00201">
    <property type="entry name" value="FLAVODOXIN"/>
    <property type="match status" value="1"/>
</dbReference>
<dbReference type="PANTHER" id="PTHR32145:SF31">
    <property type="entry name" value="FLAVIN REDUCTASE-LIKE FMN-BINDING PROTEIN"/>
    <property type="match status" value="1"/>
</dbReference>
<dbReference type="InterPro" id="IPR008254">
    <property type="entry name" value="Flavodoxin/NO_synth"/>
</dbReference>
<dbReference type="InterPro" id="IPR051285">
    <property type="entry name" value="NADH_oxidoreductase_modular"/>
</dbReference>
<evidence type="ECO:0000313" key="6">
    <source>
        <dbReference type="Proteomes" id="UP001055712"/>
    </source>
</evidence>
<dbReference type="AlphaFoldDB" id="A0A9D4TZ07"/>
<dbReference type="Pfam" id="PF01613">
    <property type="entry name" value="Flavin_Reduct"/>
    <property type="match status" value="1"/>
</dbReference>
<protein>
    <recommendedName>
        <fullName evidence="4">Flavodoxin-like domain-containing protein</fullName>
    </recommendedName>
</protein>
<dbReference type="InterPro" id="IPR001226">
    <property type="entry name" value="Flavodoxin_CS"/>
</dbReference>
<feature type="compositionally biased region" description="Low complexity" evidence="3">
    <location>
        <begin position="19"/>
        <end position="32"/>
    </location>
</feature>
<dbReference type="InterPro" id="IPR012349">
    <property type="entry name" value="Split_barrel_FMN-bd"/>
</dbReference>
<reference evidence="5" key="1">
    <citation type="journal article" date="2019" name="Plant J.">
        <title>Chlorella vulgaris genome assembly and annotation reveals the molecular basis for metabolic acclimation to high light conditions.</title>
        <authorList>
            <person name="Cecchin M."/>
            <person name="Marcolungo L."/>
            <person name="Rossato M."/>
            <person name="Girolomoni L."/>
            <person name="Cosentino E."/>
            <person name="Cuine S."/>
            <person name="Li-Beisson Y."/>
            <person name="Delledonne M."/>
            <person name="Ballottari M."/>
        </authorList>
    </citation>
    <scope>NUCLEOTIDE SEQUENCE</scope>
    <source>
        <strain evidence="5">211/11P</strain>
    </source>
</reference>
<dbReference type="SMART" id="SM00903">
    <property type="entry name" value="Flavin_Reduct"/>
    <property type="match status" value="1"/>
</dbReference>
<gene>
    <name evidence="5" type="ORF">D9Q98_000871</name>
</gene>
<dbReference type="Pfam" id="PF00258">
    <property type="entry name" value="Flavodoxin_1"/>
    <property type="match status" value="1"/>
</dbReference>
<name>A0A9D4TZ07_CHLVU</name>
<sequence>MQRGSLGSVKPAAASVIGPAPRRAARYAASRSGGHNRSAATRTAHGPVPQPRRQLGTVAAASTTDVQPQAPAQTPPPEVKYAADISILPVNKRVDVVRVACRDRLPEVEFNQRHGTTSNAYLLKNTSGAYEVLIDVPNKVFDVDFVGQLASAGATSTLTTIIITRLSPERLPVLARVLEACKKEGLQLLLSNPALQLLNERAAANEALSAALQGVKVEAINRGSDVKLAGASKGLRFVLIPTPRWPDLVAVYSEQDNILFSSNFFSAHTAMAGASSATDSGGWDAYAADWRNYYDCMLAPVARQVATALDRLNINATSSPEAGGGGGLAQALAPLRRLAGLVRDLTLGADDGVAEPLTVGAIAPMHGPVVRQSLTELVGRYAEWTARQVEASGVAAVAVLYASAYGNTASLAQAISRGITKAGVGVETLNLEQCGQDELEAALDRCSGFVLGSPTLGGHMPTQVQTALGTIMRNANARQVPCSVFGSFGWSGEAVDMMERRLKDAGFRFAFDPVRCKFKPTQQTLQVCEESGLDLAQDIRKKKKRNERVAAEKLSVAEVGSGKALALGRVVGSLCVLTGRDGDAEGAMLASWVSQASFNPPGLTVAVKQDRAMESMLPVGASFNLNILAEGKERAVMKQMLKPFKPAEDRFAGMDVQRSESTGAVIIPDSAAYVECTVVSRMEAGDHVVLYAQVNDGKVLNQTGQSAVHYRRIGTNY</sequence>
<organism evidence="5 6">
    <name type="scientific">Chlorella vulgaris</name>
    <name type="common">Green alga</name>
    <dbReference type="NCBI Taxonomy" id="3077"/>
    <lineage>
        <taxon>Eukaryota</taxon>
        <taxon>Viridiplantae</taxon>
        <taxon>Chlorophyta</taxon>
        <taxon>core chlorophytes</taxon>
        <taxon>Trebouxiophyceae</taxon>
        <taxon>Chlorellales</taxon>
        <taxon>Chlorellaceae</taxon>
        <taxon>Chlorella clade</taxon>
        <taxon>Chlorella</taxon>
    </lineage>
</organism>
<reference evidence="5" key="2">
    <citation type="submission" date="2020-11" db="EMBL/GenBank/DDBJ databases">
        <authorList>
            <person name="Cecchin M."/>
            <person name="Marcolungo L."/>
            <person name="Rossato M."/>
            <person name="Girolomoni L."/>
            <person name="Cosentino E."/>
            <person name="Cuine S."/>
            <person name="Li-Beisson Y."/>
            <person name="Delledonne M."/>
            <person name="Ballottari M."/>
        </authorList>
    </citation>
    <scope>NUCLEOTIDE SEQUENCE</scope>
    <source>
        <strain evidence="5">211/11P</strain>
        <tissue evidence="5">Whole cell</tissue>
    </source>
</reference>
<feature type="region of interest" description="Disordered" evidence="3">
    <location>
        <begin position="1"/>
        <end position="77"/>
    </location>
</feature>
<evidence type="ECO:0000256" key="1">
    <source>
        <dbReference type="ARBA" id="ARBA00022448"/>
    </source>
</evidence>
<dbReference type="PANTHER" id="PTHR32145">
    <property type="entry name" value="DIFLAVIN FLAVOPROTEIN A 2-RELATED"/>
    <property type="match status" value="1"/>
</dbReference>
<dbReference type="OrthoDB" id="432169at2759"/>
<dbReference type="InterPro" id="IPR002563">
    <property type="entry name" value="Flavin_Rdtase-like_dom"/>
</dbReference>
<dbReference type="Gene3D" id="3.40.50.360">
    <property type="match status" value="1"/>
</dbReference>
<dbReference type="SUPFAM" id="SSF56281">
    <property type="entry name" value="Metallo-hydrolase/oxidoreductase"/>
    <property type="match status" value="1"/>
</dbReference>
<dbReference type="Proteomes" id="UP001055712">
    <property type="component" value="Unassembled WGS sequence"/>
</dbReference>
<proteinExistence type="predicted"/>
<dbReference type="GO" id="GO:0009055">
    <property type="term" value="F:electron transfer activity"/>
    <property type="evidence" value="ECO:0007669"/>
    <property type="project" value="InterPro"/>
</dbReference>
<evidence type="ECO:0000256" key="2">
    <source>
        <dbReference type="ARBA" id="ARBA00022982"/>
    </source>
</evidence>
<dbReference type="EMBL" id="SIDB01000001">
    <property type="protein sequence ID" value="KAI3438440.1"/>
    <property type="molecule type" value="Genomic_DNA"/>
</dbReference>
<evidence type="ECO:0000259" key="4">
    <source>
        <dbReference type="PROSITE" id="PS50902"/>
    </source>
</evidence>
<comment type="caution">
    <text evidence="5">The sequence shown here is derived from an EMBL/GenBank/DDBJ whole genome shotgun (WGS) entry which is preliminary data.</text>
</comment>
<accession>A0A9D4TZ07</accession>
<dbReference type="Gene3D" id="2.30.110.10">
    <property type="entry name" value="Electron Transport, Fmn-binding Protein, Chain A"/>
    <property type="match status" value="1"/>
</dbReference>
<dbReference type="GO" id="GO:0010181">
    <property type="term" value="F:FMN binding"/>
    <property type="evidence" value="ECO:0007669"/>
    <property type="project" value="InterPro"/>
</dbReference>
<dbReference type="SUPFAM" id="SSF52218">
    <property type="entry name" value="Flavoproteins"/>
    <property type="match status" value="1"/>
</dbReference>
<dbReference type="Gene3D" id="3.60.15.10">
    <property type="entry name" value="Ribonuclease Z/Hydroxyacylglutathione hydrolase-like"/>
    <property type="match status" value="1"/>
</dbReference>
<keyword evidence="1" id="KW-0813">Transport</keyword>